<reference evidence="4" key="1">
    <citation type="journal article" date="2018" name="Genome Biol.">
        <title>SKESA: strategic k-mer extension for scrupulous assemblies.</title>
        <authorList>
            <person name="Souvorov A."/>
            <person name="Agarwala R."/>
            <person name="Lipman D.J."/>
        </authorList>
    </citation>
    <scope>NUCLEOTIDE SEQUENCE [LARGE SCALE GENOMIC DNA]</scope>
    <source>
        <strain evidence="4">09CEB371LM</strain>
    </source>
</reference>
<dbReference type="NCBIfam" id="TIGR01446">
    <property type="entry name" value="DnaD_dom"/>
    <property type="match status" value="1"/>
</dbReference>
<evidence type="ECO:0000256" key="1">
    <source>
        <dbReference type="ARBA" id="ARBA00093462"/>
    </source>
</evidence>
<proteinExistence type="inferred from homology"/>
<evidence type="ECO:0000259" key="3">
    <source>
        <dbReference type="Pfam" id="PF07261"/>
    </source>
</evidence>
<comment type="similarity">
    <text evidence="1">Belongs to the DnaB/DnaD family.</text>
</comment>
<feature type="compositionally biased region" description="Polar residues" evidence="2">
    <location>
        <begin position="105"/>
        <end position="126"/>
    </location>
</feature>
<dbReference type="InterPro" id="IPR006343">
    <property type="entry name" value="DnaB/C_C"/>
</dbReference>
<organism evidence="4">
    <name type="scientific">Listeria monocytogenes</name>
    <dbReference type="NCBI Taxonomy" id="1639"/>
    <lineage>
        <taxon>Bacteria</taxon>
        <taxon>Bacillati</taxon>
        <taxon>Bacillota</taxon>
        <taxon>Bacilli</taxon>
        <taxon>Bacillales</taxon>
        <taxon>Listeriaceae</taxon>
        <taxon>Listeria</taxon>
    </lineage>
</organism>
<protein>
    <recommendedName>
        <fullName evidence="3">DnaB/C C-terminal domain-containing protein</fullName>
    </recommendedName>
</protein>
<sequence length="287" mass="32492">MENEIRVKGIFEQGYGIIAKALMRDKDLSIEAKSIYSYLASFAGAGNTAFPSVELIIAELNISRDRFYKHRKQLVEKGFITVIQKKGDKGLQQRNIYQLNPILKPQSSFKDTDSPQSNYPESSFPQSDNTYSNNNSLTNNSINNNSINNNSNSAAAEDSNNNLTSELEERERRAAAEIPIDLNVSPLITYEGSLGLLNTFQREDLFHWESELSRPIVNFAIYHASMRGARGYPLIKDILCKWHQNNIKNLSEAVAFEKEQKSKAQIKGGAYVRGGKRTNQQNQNFDW</sequence>
<feature type="region of interest" description="Disordered" evidence="2">
    <location>
        <begin position="105"/>
        <end position="170"/>
    </location>
</feature>
<reference evidence="4" key="2">
    <citation type="submission" date="2019-10" db="EMBL/GenBank/DDBJ databases">
        <authorList>
            <consortium name="NCBI Pathogen Detection Project"/>
        </authorList>
    </citation>
    <scope>NUCLEOTIDE SEQUENCE</scope>
    <source>
        <strain evidence="4">09CEB371LM</strain>
    </source>
</reference>
<feature type="compositionally biased region" description="Low complexity" evidence="2">
    <location>
        <begin position="127"/>
        <end position="163"/>
    </location>
</feature>
<dbReference type="Pfam" id="PF07261">
    <property type="entry name" value="DnaB_2"/>
    <property type="match status" value="1"/>
</dbReference>
<dbReference type="EMBL" id="DAAEEB010000002">
    <property type="protein sequence ID" value="HAA8052404.1"/>
    <property type="molecule type" value="Genomic_DNA"/>
</dbReference>
<evidence type="ECO:0000313" key="4">
    <source>
        <dbReference type="EMBL" id="HAA8052404.1"/>
    </source>
</evidence>
<name>A0A477AZF6_LISMN</name>
<accession>A0A477AZF6</accession>
<dbReference type="InterPro" id="IPR036388">
    <property type="entry name" value="WH-like_DNA-bd_sf"/>
</dbReference>
<feature type="domain" description="DnaB/C C-terminal" evidence="3">
    <location>
        <begin position="190"/>
        <end position="256"/>
    </location>
</feature>
<dbReference type="AlphaFoldDB" id="A0A477AZF6"/>
<dbReference type="Gene3D" id="1.10.10.630">
    <property type="entry name" value="DnaD domain-like"/>
    <property type="match status" value="1"/>
</dbReference>
<comment type="caution">
    <text evidence="4">The sequence shown here is derived from an EMBL/GenBank/DDBJ whole genome shotgun (WGS) entry which is preliminary data.</text>
</comment>
<dbReference type="Pfam" id="PF13730">
    <property type="entry name" value="HTH_36"/>
    <property type="match status" value="1"/>
</dbReference>
<dbReference type="InterPro" id="IPR034829">
    <property type="entry name" value="DnaD-like_sf"/>
</dbReference>
<gene>
    <name evidence="4" type="ORF">GHH22_04450</name>
</gene>
<evidence type="ECO:0000256" key="2">
    <source>
        <dbReference type="SAM" id="MobiDB-lite"/>
    </source>
</evidence>
<dbReference type="SUPFAM" id="SSF158499">
    <property type="entry name" value="DnaD domain-like"/>
    <property type="match status" value="1"/>
</dbReference>
<dbReference type="Gene3D" id="1.10.10.10">
    <property type="entry name" value="Winged helix-like DNA-binding domain superfamily/Winged helix DNA-binding domain"/>
    <property type="match status" value="1"/>
</dbReference>
<dbReference type="RefSeq" id="WP_061092497.1">
    <property type="nucleotide sequence ID" value="NZ_CAAVEO010000003.1"/>
</dbReference>
<dbReference type="Proteomes" id="UP000840039">
    <property type="component" value="Unassembled WGS sequence"/>
</dbReference>